<dbReference type="SUPFAM" id="SSF46785">
    <property type="entry name" value="Winged helix' DNA-binding domain"/>
    <property type="match status" value="1"/>
</dbReference>
<dbReference type="Pfam" id="PF13412">
    <property type="entry name" value="HTH_24"/>
    <property type="match status" value="1"/>
</dbReference>
<dbReference type="SUPFAM" id="SSF140931">
    <property type="entry name" value="Fic-like"/>
    <property type="match status" value="1"/>
</dbReference>
<evidence type="ECO:0000313" key="2">
    <source>
        <dbReference type="EMBL" id="VAW31952.1"/>
    </source>
</evidence>
<sequence>MSYQPPYIINPKIIHLISAISEQVGVVQRDFLDASPQLRRANRIKTITGTLAIEGSTMSEDQVAALLEGKLVSASPRELAEVEGAIAAYEQLQQLDPFKLDDLRRAHQLMMGDLLPHAGRFRNKAVGVYQDREVIHVAPPAHRVSGLMADLFQWINQSEQHPLITSTVFHYEFEFIHPFMDGNGRMGRLWQTLLLAQWKPLFFDLPLESVIKEHQQAYYQALGSADEAVESTLFIEFMLEAILQTLRKNAPVNAPANAPVNLHALKTTDAILRLLDSNAHLTRKEMAAQIGKDVRTIGRAIKNLQDNGRLRRVGSAKTGHWEPIRTYD</sequence>
<feature type="domain" description="Fido" evidence="1">
    <location>
        <begin position="98"/>
        <end position="240"/>
    </location>
</feature>
<dbReference type="InterPro" id="IPR040198">
    <property type="entry name" value="Fido_containing"/>
</dbReference>
<reference evidence="2" key="1">
    <citation type="submission" date="2018-06" db="EMBL/GenBank/DDBJ databases">
        <authorList>
            <person name="Zhirakovskaya E."/>
        </authorList>
    </citation>
    <scope>NUCLEOTIDE SEQUENCE</scope>
</reference>
<dbReference type="PANTHER" id="PTHR13504">
    <property type="entry name" value="FIDO DOMAIN-CONTAINING PROTEIN DDB_G0283145"/>
    <property type="match status" value="1"/>
</dbReference>
<dbReference type="AlphaFoldDB" id="A0A3B0UZM6"/>
<evidence type="ECO:0000259" key="1">
    <source>
        <dbReference type="PROSITE" id="PS51459"/>
    </source>
</evidence>
<accession>A0A3B0UZM6</accession>
<dbReference type="InterPro" id="IPR036388">
    <property type="entry name" value="WH-like_DNA-bd_sf"/>
</dbReference>
<organism evidence="2">
    <name type="scientific">hydrothermal vent metagenome</name>
    <dbReference type="NCBI Taxonomy" id="652676"/>
    <lineage>
        <taxon>unclassified sequences</taxon>
        <taxon>metagenomes</taxon>
        <taxon>ecological metagenomes</taxon>
    </lineage>
</organism>
<dbReference type="Pfam" id="PF02661">
    <property type="entry name" value="Fic"/>
    <property type="match status" value="1"/>
</dbReference>
<dbReference type="InterPro" id="IPR036390">
    <property type="entry name" value="WH_DNA-bd_sf"/>
</dbReference>
<dbReference type="InterPro" id="IPR003812">
    <property type="entry name" value="Fido"/>
</dbReference>
<protein>
    <submittedName>
        <fullName evidence="2">Fic domain protein, KPN_03553 type</fullName>
    </submittedName>
</protein>
<dbReference type="PROSITE" id="PS51459">
    <property type="entry name" value="FIDO"/>
    <property type="match status" value="1"/>
</dbReference>
<dbReference type="EMBL" id="UOEU01000305">
    <property type="protein sequence ID" value="VAW31952.1"/>
    <property type="molecule type" value="Genomic_DNA"/>
</dbReference>
<dbReference type="PANTHER" id="PTHR13504:SF38">
    <property type="entry name" value="FIDO DOMAIN-CONTAINING PROTEIN"/>
    <property type="match status" value="1"/>
</dbReference>
<dbReference type="InterPro" id="IPR036597">
    <property type="entry name" value="Fido-like_dom_sf"/>
</dbReference>
<name>A0A3B0UZM6_9ZZZZ</name>
<gene>
    <name evidence="2" type="ORF">MNBD_CHLOROFLEXI01-5004</name>
</gene>
<dbReference type="Gene3D" id="1.10.10.10">
    <property type="entry name" value="Winged helix-like DNA-binding domain superfamily/Winged helix DNA-binding domain"/>
    <property type="match status" value="1"/>
</dbReference>
<proteinExistence type="predicted"/>
<dbReference type="Gene3D" id="1.10.3290.10">
    <property type="entry name" value="Fido-like domain"/>
    <property type="match status" value="1"/>
</dbReference>